<comment type="caution">
    <text evidence="3">The sequence shown here is derived from an EMBL/GenBank/DDBJ whole genome shotgun (WGS) entry which is preliminary data.</text>
</comment>
<protein>
    <recommendedName>
        <fullName evidence="2">DUF4817 domain-containing protein</fullName>
    </recommendedName>
</protein>
<evidence type="ECO:0000259" key="2">
    <source>
        <dbReference type="Pfam" id="PF16087"/>
    </source>
</evidence>
<accession>A0A8X6SC11</accession>
<dbReference type="PANTHER" id="PTHR47326:SF1">
    <property type="entry name" value="HTH PSQ-TYPE DOMAIN-CONTAINING PROTEIN"/>
    <property type="match status" value="1"/>
</dbReference>
<dbReference type="Proteomes" id="UP000887159">
    <property type="component" value="Unassembled WGS sequence"/>
</dbReference>
<gene>
    <name evidence="3" type="primary">X975_01235</name>
    <name evidence="3" type="ORF">TNCV_4970171</name>
</gene>
<dbReference type="GO" id="GO:0003676">
    <property type="term" value="F:nucleic acid binding"/>
    <property type="evidence" value="ECO:0007669"/>
    <property type="project" value="InterPro"/>
</dbReference>
<evidence type="ECO:0000313" key="3">
    <source>
        <dbReference type="EMBL" id="GFY08490.1"/>
    </source>
</evidence>
<feature type="domain" description="DUF4817" evidence="2">
    <location>
        <begin position="15"/>
        <end position="71"/>
    </location>
</feature>
<feature type="region of interest" description="Disordered" evidence="1">
    <location>
        <begin position="69"/>
        <end position="90"/>
    </location>
</feature>
<dbReference type="PANTHER" id="PTHR47326">
    <property type="entry name" value="TRANSPOSABLE ELEMENT TC3 TRANSPOSASE-LIKE PROTEIN"/>
    <property type="match status" value="1"/>
</dbReference>
<evidence type="ECO:0000256" key="1">
    <source>
        <dbReference type="SAM" id="MobiDB-lite"/>
    </source>
</evidence>
<sequence length="380" mass="43945">MRERISCTSSHSMLTLPEKALLVKLYYQNGECASAALRSYRRTKGIRRGKGPLTNAAVARMISKFGETGCLDDRPRSGRPSTRRNAAETVKDEMETVAGSSMHGEVSTRAVARRTGIPYTTVWLALRRTLRCYPYKIHRHHELLPGDSMNRRAFAVWAFQKIAEDDDWLSNLLWTDEAHFTLRGSVNTHNCRIWATEKPRTVVETPLHDEKVTVWVGFTTSTVIGPFFFEEMRDFGFVTATVTSEWYADMLQNHIIPSLGDKHLLERTIFMQDGAPPHIARRVKDLLRRSFGDDRVFSRHFHYAWPPRSPDLSPCDYWLWGYLKLQVYRDRPTSLGILKDNIRLQYLTITPDMLYSAVHNIIPRLQLLLRNDGEHIEHFL</sequence>
<keyword evidence="4" id="KW-1185">Reference proteome</keyword>
<reference evidence="3" key="1">
    <citation type="submission" date="2020-08" db="EMBL/GenBank/DDBJ databases">
        <title>Multicomponent nature underlies the extraordinary mechanical properties of spider dragline silk.</title>
        <authorList>
            <person name="Kono N."/>
            <person name="Nakamura H."/>
            <person name="Mori M."/>
            <person name="Yoshida Y."/>
            <person name="Ohtoshi R."/>
            <person name="Malay A.D."/>
            <person name="Moran D.A.P."/>
            <person name="Tomita M."/>
            <person name="Numata K."/>
            <person name="Arakawa K."/>
        </authorList>
    </citation>
    <scope>NUCLEOTIDE SEQUENCE</scope>
</reference>
<dbReference type="InterPro" id="IPR036397">
    <property type="entry name" value="RNaseH_sf"/>
</dbReference>
<dbReference type="AlphaFoldDB" id="A0A8X6SC11"/>
<dbReference type="Pfam" id="PF16087">
    <property type="entry name" value="DUF4817"/>
    <property type="match status" value="1"/>
</dbReference>
<organism evidence="3 4">
    <name type="scientific">Trichonephila clavipes</name>
    <name type="common">Golden silk orbweaver</name>
    <name type="synonym">Nephila clavipes</name>
    <dbReference type="NCBI Taxonomy" id="2585209"/>
    <lineage>
        <taxon>Eukaryota</taxon>
        <taxon>Metazoa</taxon>
        <taxon>Ecdysozoa</taxon>
        <taxon>Arthropoda</taxon>
        <taxon>Chelicerata</taxon>
        <taxon>Arachnida</taxon>
        <taxon>Araneae</taxon>
        <taxon>Araneomorphae</taxon>
        <taxon>Entelegynae</taxon>
        <taxon>Araneoidea</taxon>
        <taxon>Nephilidae</taxon>
        <taxon>Trichonephila</taxon>
    </lineage>
</organism>
<evidence type="ECO:0000313" key="4">
    <source>
        <dbReference type="Proteomes" id="UP000887159"/>
    </source>
</evidence>
<dbReference type="Gene3D" id="3.30.420.10">
    <property type="entry name" value="Ribonuclease H-like superfamily/Ribonuclease H"/>
    <property type="match status" value="1"/>
</dbReference>
<name>A0A8X6SC11_TRICX</name>
<dbReference type="EMBL" id="BMAU01021281">
    <property type="protein sequence ID" value="GFY08490.1"/>
    <property type="molecule type" value="Genomic_DNA"/>
</dbReference>
<proteinExistence type="predicted"/>
<dbReference type="InterPro" id="IPR032135">
    <property type="entry name" value="DUF4817"/>
</dbReference>